<organism evidence="3">
    <name type="scientific">Sesamum radiatum</name>
    <name type="common">Black benniseed</name>
    <dbReference type="NCBI Taxonomy" id="300843"/>
    <lineage>
        <taxon>Eukaryota</taxon>
        <taxon>Viridiplantae</taxon>
        <taxon>Streptophyta</taxon>
        <taxon>Embryophyta</taxon>
        <taxon>Tracheophyta</taxon>
        <taxon>Spermatophyta</taxon>
        <taxon>Magnoliopsida</taxon>
        <taxon>eudicotyledons</taxon>
        <taxon>Gunneridae</taxon>
        <taxon>Pentapetalae</taxon>
        <taxon>asterids</taxon>
        <taxon>lamiids</taxon>
        <taxon>Lamiales</taxon>
        <taxon>Pedaliaceae</taxon>
        <taxon>Sesamum</taxon>
    </lineage>
</organism>
<protein>
    <submittedName>
        <fullName evidence="3">Retrovirus-related Pol polyprotein from transposon RE1</fullName>
    </submittedName>
</protein>
<accession>A0AAW2WGV7</accession>
<comment type="caution">
    <text evidence="3">The sequence shown here is derived from an EMBL/GenBank/DDBJ whole genome shotgun (WGS) entry which is preliminary data.</text>
</comment>
<gene>
    <name evidence="3" type="ORF">Sradi_0004700</name>
</gene>
<evidence type="ECO:0000259" key="2">
    <source>
        <dbReference type="Pfam" id="PF07727"/>
    </source>
</evidence>
<dbReference type="AlphaFoldDB" id="A0AAW2WGV7"/>
<dbReference type="InterPro" id="IPR013103">
    <property type="entry name" value="RVT_2"/>
</dbReference>
<evidence type="ECO:0000313" key="3">
    <source>
        <dbReference type="EMBL" id="KAL0440658.1"/>
    </source>
</evidence>
<dbReference type="Pfam" id="PF07727">
    <property type="entry name" value="RVT_2"/>
    <property type="match status" value="1"/>
</dbReference>
<reference evidence="3" key="2">
    <citation type="journal article" date="2024" name="Plant">
        <title>Genomic evolution and insights into agronomic trait innovations of Sesamum species.</title>
        <authorList>
            <person name="Miao H."/>
            <person name="Wang L."/>
            <person name="Qu L."/>
            <person name="Liu H."/>
            <person name="Sun Y."/>
            <person name="Le M."/>
            <person name="Wang Q."/>
            <person name="Wei S."/>
            <person name="Zheng Y."/>
            <person name="Lin W."/>
            <person name="Duan Y."/>
            <person name="Cao H."/>
            <person name="Xiong S."/>
            <person name="Wang X."/>
            <person name="Wei L."/>
            <person name="Li C."/>
            <person name="Ma Q."/>
            <person name="Ju M."/>
            <person name="Zhao R."/>
            <person name="Li G."/>
            <person name="Mu C."/>
            <person name="Tian Q."/>
            <person name="Mei H."/>
            <person name="Zhang T."/>
            <person name="Gao T."/>
            <person name="Zhang H."/>
        </authorList>
    </citation>
    <scope>NUCLEOTIDE SEQUENCE</scope>
    <source>
        <strain evidence="3">G02</strain>
    </source>
</reference>
<proteinExistence type="predicted"/>
<name>A0AAW2WGV7_SESRA</name>
<reference evidence="3" key="1">
    <citation type="submission" date="2020-06" db="EMBL/GenBank/DDBJ databases">
        <authorList>
            <person name="Li T."/>
            <person name="Hu X."/>
            <person name="Zhang T."/>
            <person name="Song X."/>
            <person name="Zhang H."/>
            <person name="Dai N."/>
            <person name="Sheng W."/>
            <person name="Hou X."/>
            <person name="Wei L."/>
        </authorList>
    </citation>
    <scope>NUCLEOTIDE SEQUENCE</scope>
    <source>
        <strain evidence="3">G02</strain>
        <tissue evidence="3">Leaf</tissue>
    </source>
</reference>
<feature type="domain" description="Reverse transcriptase Ty1/copia-type" evidence="2">
    <location>
        <begin position="198"/>
        <end position="256"/>
    </location>
</feature>
<dbReference type="EMBL" id="JACGWJ010000001">
    <property type="protein sequence ID" value="KAL0440658.1"/>
    <property type="molecule type" value="Genomic_DNA"/>
</dbReference>
<feature type="region of interest" description="Disordered" evidence="1">
    <location>
        <begin position="63"/>
        <end position="89"/>
    </location>
</feature>
<evidence type="ECO:0000256" key="1">
    <source>
        <dbReference type="SAM" id="MobiDB-lite"/>
    </source>
</evidence>
<sequence length="261" mass="30098">MSQLRYHNALRWGPRESWEFMLANQLPDAFTYPERVTKSHVPVANAPIKIDVPVEQAKIANKPKTHLKRGRSIGSKDKNSRKRKGAINQDGQIRIQTLEEFPRINNVSVPKETQVPKVHDNEEISINYVLNGICWNRNKVIVDDIFAYNVALNVIHDNEDHEPKSIQECRQRTNWPKRKDAIEVGFNSLAQRKIFGPVIRTPEDVKSVGYKLVFVRKRNEQGEIVRYKARLVAQGFSQRSGIDYEETYSPIVDATIFPILN</sequence>